<evidence type="ECO:0000259" key="8">
    <source>
        <dbReference type="PROSITE" id="PS50858"/>
    </source>
</evidence>
<name>A0A439CNR6_9PEZI</name>
<dbReference type="Pfam" id="PF08567">
    <property type="entry name" value="PH_TFIIH"/>
    <property type="match status" value="1"/>
</dbReference>
<organism evidence="9 10">
    <name type="scientific">Xylaria grammica</name>
    <dbReference type="NCBI Taxonomy" id="363999"/>
    <lineage>
        <taxon>Eukaryota</taxon>
        <taxon>Fungi</taxon>
        <taxon>Dikarya</taxon>
        <taxon>Ascomycota</taxon>
        <taxon>Pezizomycotina</taxon>
        <taxon>Sordariomycetes</taxon>
        <taxon>Xylariomycetidae</taxon>
        <taxon>Xylariales</taxon>
        <taxon>Xylariaceae</taxon>
        <taxon>Xylaria</taxon>
    </lineage>
</organism>
<gene>
    <name evidence="9" type="ORF">EKO27_g11299</name>
</gene>
<dbReference type="GO" id="GO:0006351">
    <property type="term" value="P:DNA-templated transcription"/>
    <property type="evidence" value="ECO:0007669"/>
    <property type="project" value="InterPro"/>
</dbReference>
<evidence type="ECO:0000256" key="2">
    <source>
        <dbReference type="ARBA" id="ARBA00009448"/>
    </source>
</evidence>
<protein>
    <recommendedName>
        <fullName evidence="8">BSD domain-containing protein</fullName>
    </recommendedName>
</protein>
<evidence type="ECO:0000256" key="3">
    <source>
        <dbReference type="ARBA" id="ARBA00022737"/>
    </source>
</evidence>
<evidence type="ECO:0000256" key="1">
    <source>
        <dbReference type="ARBA" id="ARBA00004123"/>
    </source>
</evidence>
<dbReference type="Gene3D" id="2.30.29.30">
    <property type="entry name" value="Pleckstrin-homology domain (PH domain)/Phosphotyrosine-binding domain (PTB)"/>
    <property type="match status" value="1"/>
</dbReference>
<dbReference type="EMBL" id="RYZI01000697">
    <property type="protein sequence ID" value="RWA03805.1"/>
    <property type="molecule type" value="Genomic_DNA"/>
</dbReference>
<dbReference type="Proteomes" id="UP000286045">
    <property type="component" value="Unassembled WGS sequence"/>
</dbReference>
<evidence type="ECO:0000256" key="6">
    <source>
        <dbReference type="ARBA" id="ARBA00023242"/>
    </source>
</evidence>
<feature type="compositionally biased region" description="Basic and acidic residues" evidence="7">
    <location>
        <begin position="480"/>
        <end position="494"/>
    </location>
</feature>
<dbReference type="InterPro" id="IPR005607">
    <property type="entry name" value="BSD_dom"/>
</dbReference>
<feature type="compositionally biased region" description="Polar residues" evidence="7">
    <location>
        <begin position="422"/>
        <end position="440"/>
    </location>
</feature>
<dbReference type="STRING" id="363999.A0A439CNR6"/>
<dbReference type="InterPro" id="IPR013876">
    <property type="entry name" value="TFIIH_BTF_p62_N"/>
</dbReference>
<evidence type="ECO:0000256" key="5">
    <source>
        <dbReference type="ARBA" id="ARBA00023163"/>
    </source>
</evidence>
<dbReference type="GO" id="GO:0006289">
    <property type="term" value="P:nucleotide-excision repair"/>
    <property type="evidence" value="ECO:0007669"/>
    <property type="project" value="InterPro"/>
</dbReference>
<evidence type="ECO:0000313" key="10">
    <source>
        <dbReference type="Proteomes" id="UP000286045"/>
    </source>
</evidence>
<dbReference type="GO" id="GO:0000439">
    <property type="term" value="C:transcription factor TFIIH core complex"/>
    <property type="evidence" value="ECO:0007669"/>
    <property type="project" value="InterPro"/>
</dbReference>
<comment type="caution">
    <text evidence="9">The sequence shown here is derived from an EMBL/GenBank/DDBJ whole genome shotgun (WGS) entry which is preliminary data.</text>
</comment>
<evidence type="ECO:0000313" key="9">
    <source>
        <dbReference type="EMBL" id="RWA03805.1"/>
    </source>
</evidence>
<dbReference type="SMART" id="SM00751">
    <property type="entry name" value="BSD"/>
    <property type="match status" value="2"/>
</dbReference>
<evidence type="ECO:0000256" key="7">
    <source>
        <dbReference type="SAM" id="MobiDB-lite"/>
    </source>
</evidence>
<feature type="region of interest" description="Disordered" evidence="7">
    <location>
        <begin position="422"/>
        <end position="441"/>
    </location>
</feature>
<dbReference type="Pfam" id="PF03909">
    <property type="entry name" value="BSD"/>
    <property type="match status" value="2"/>
</dbReference>
<dbReference type="PROSITE" id="PS50858">
    <property type="entry name" value="BSD"/>
    <property type="match status" value="1"/>
</dbReference>
<accession>A0A439CNR6</accession>
<evidence type="ECO:0000256" key="4">
    <source>
        <dbReference type="ARBA" id="ARBA00023015"/>
    </source>
</evidence>
<reference evidence="9 10" key="1">
    <citation type="submission" date="2018-12" db="EMBL/GenBank/DDBJ databases">
        <title>Draft genome sequence of Xylaria grammica IHI A82.</title>
        <authorList>
            <person name="Buettner E."/>
            <person name="Kellner H."/>
        </authorList>
    </citation>
    <scope>NUCLEOTIDE SEQUENCE [LARGE SCALE GENOMIC DNA]</scope>
    <source>
        <strain evidence="9 10">IHI A82</strain>
    </source>
</reference>
<dbReference type="PANTHER" id="PTHR12856">
    <property type="entry name" value="TRANSCRIPTION INITIATION FACTOR IIH-RELATED"/>
    <property type="match status" value="1"/>
</dbReference>
<keyword evidence="10" id="KW-1185">Reference proteome</keyword>
<keyword evidence="3" id="KW-0677">Repeat</keyword>
<feature type="domain" description="BSD" evidence="8">
    <location>
        <begin position="235"/>
        <end position="286"/>
    </location>
</feature>
<dbReference type="AlphaFoldDB" id="A0A439CNR6"/>
<dbReference type="CDD" id="cd13229">
    <property type="entry name" value="PH_TFIIH"/>
    <property type="match status" value="1"/>
</dbReference>
<dbReference type="SUPFAM" id="SSF50729">
    <property type="entry name" value="PH domain-like"/>
    <property type="match status" value="1"/>
</dbReference>
<feature type="region of interest" description="Disordered" evidence="7">
    <location>
        <begin position="469"/>
        <end position="494"/>
    </location>
</feature>
<dbReference type="InterPro" id="IPR027079">
    <property type="entry name" value="Tfb1/GTF2H1"/>
</dbReference>
<sequence>MAIPTGIAAYKKKDGALTLTPDQKTVIWTPSSAAGGSPALSLSISHITNLQQTPDTAAKVMLKIFEKSAESAEPVPYLFHFNSPSDARAEANAIKNLLSKLLADAKSNDPNLPRPASGTATPVGAGGGSSAAMAFASTANSKSTAARLFDDDALKGDIVLQQSLLKADRNLSQMYLEGRKTKPDSMSDTNFNAHFWSARINLLRAHAIESSQKRGPYNVLAQVKPILVPNEDPSKQSELKIKVTQEQISAIMSQHPLLKRIFNENVPPLNQNEFWERFFLSKLSKKLRGERPTGLEMPDKIFDKYDEYEDITAFSSKLLAQHVPHIINIEGNEENQGGFKSGNRKDVEMRPRGRTDVPIIQTLNSLSGKLLANVLPADNDPESSTRVDDDTYQELTLRDLQGDTEEHRIMLNIREQSRFFSSESGGASETATTFSQQNPTKVLGGVQGDLKSLTYDGLGGVNIHFSLGIDDGSESEDEEKPQPHVGSRESRKDAQKQILDSMLQRRAQLYGHGSDDTMPMGLPTEIASNCNLTHATTMEFLHQFWSAFLSGDPDRAAELGYLAEALKRSKGRIEVVAVEAEKAREEQIKKRKAEIMQIYERTKKKVKFNAKSFRGGREAVTKLMEPVVYSLDKAVADYQKALAAEGLQASTEL</sequence>
<keyword evidence="4" id="KW-0805">Transcription regulation</keyword>
<keyword evidence="6" id="KW-0539">Nucleus</keyword>
<comment type="subcellular location">
    <subcellularLocation>
        <location evidence="1">Nucleus</location>
    </subcellularLocation>
</comment>
<comment type="similarity">
    <text evidence="2">Belongs to the TFB1 family.</text>
</comment>
<dbReference type="InterPro" id="IPR011993">
    <property type="entry name" value="PH-like_dom_sf"/>
</dbReference>
<proteinExistence type="inferred from homology"/>
<keyword evidence="5" id="KW-0804">Transcription</keyword>